<dbReference type="Pfam" id="PF03886">
    <property type="entry name" value="ABC_trans_aux"/>
    <property type="match status" value="1"/>
</dbReference>
<dbReference type="STRING" id="1121409.SAMN02745124_03829"/>
<dbReference type="InterPro" id="IPR005586">
    <property type="entry name" value="ABC_trans_aux"/>
</dbReference>
<name>A0A1M5YCY9_9BACT</name>
<dbReference type="AlphaFoldDB" id="A0A1M5YCY9"/>
<dbReference type="EMBL" id="FQXS01000032">
    <property type="protein sequence ID" value="SHI09393.1"/>
    <property type="molecule type" value="Genomic_DNA"/>
</dbReference>
<reference evidence="2 3" key="1">
    <citation type="submission" date="2016-11" db="EMBL/GenBank/DDBJ databases">
        <authorList>
            <person name="Jaros S."/>
            <person name="Januszkiewicz K."/>
            <person name="Wedrychowicz H."/>
        </authorList>
    </citation>
    <scope>NUCLEOTIDE SEQUENCE [LARGE SCALE GENOMIC DNA]</scope>
    <source>
        <strain evidence="2 3">DSM 9705</strain>
    </source>
</reference>
<dbReference type="Proteomes" id="UP000184139">
    <property type="component" value="Unassembled WGS sequence"/>
</dbReference>
<accession>A0A1M5YCY9</accession>
<keyword evidence="3" id="KW-1185">Reference proteome</keyword>
<dbReference type="SUPFAM" id="SSF159594">
    <property type="entry name" value="XCC0632-like"/>
    <property type="match status" value="1"/>
</dbReference>
<dbReference type="RefSeq" id="WP_073378652.1">
    <property type="nucleotide sequence ID" value="NZ_FQXS01000032.1"/>
</dbReference>
<evidence type="ECO:0000313" key="2">
    <source>
        <dbReference type="EMBL" id="SHI09393.1"/>
    </source>
</evidence>
<dbReference type="Gene3D" id="3.40.50.10610">
    <property type="entry name" value="ABC-type transport auxiliary lipoprotein component"/>
    <property type="match status" value="1"/>
</dbReference>
<feature type="domain" description="ABC-type transport auxiliary lipoprotein component" evidence="1">
    <location>
        <begin position="41"/>
        <end position="194"/>
    </location>
</feature>
<organism evidence="2 3">
    <name type="scientific">Desulfofustis glycolicus DSM 9705</name>
    <dbReference type="NCBI Taxonomy" id="1121409"/>
    <lineage>
        <taxon>Bacteria</taxon>
        <taxon>Pseudomonadati</taxon>
        <taxon>Thermodesulfobacteriota</taxon>
        <taxon>Desulfobulbia</taxon>
        <taxon>Desulfobulbales</taxon>
        <taxon>Desulfocapsaceae</taxon>
        <taxon>Desulfofustis</taxon>
    </lineage>
</organism>
<dbReference type="PROSITE" id="PS51257">
    <property type="entry name" value="PROKAR_LIPOPROTEIN"/>
    <property type="match status" value="1"/>
</dbReference>
<sequence length="205" mass="22004">MNRNNRNELPGVIALILVVVVLAGCGSPPSTRFYALSSLATGDTRSASDIVQARTVVGIGPISMAKYLDHPAITVRSGGNTLVRSEMNRWGGSLGDEVSRVLVENVGHLLSAEQYLVVPWLEPVGNDLRLQLIVSRFEATSAQEVVFNGVWLLFAGDDNNPFASGGLALIEPLETGDYPAITAAMSRILAELSRLVVEHIRTAPR</sequence>
<proteinExistence type="predicted"/>
<protein>
    <recommendedName>
        <fullName evidence="1">ABC-type transport auxiliary lipoprotein component domain-containing protein</fullName>
    </recommendedName>
</protein>
<dbReference type="OrthoDB" id="5372878at2"/>
<evidence type="ECO:0000313" key="3">
    <source>
        <dbReference type="Proteomes" id="UP000184139"/>
    </source>
</evidence>
<gene>
    <name evidence="2" type="ORF">SAMN02745124_03829</name>
</gene>
<evidence type="ECO:0000259" key="1">
    <source>
        <dbReference type="Pfam" id="PF03886"/>
    </source>
</evidence>